<evidence type="ECO:0000313" key="18">
    <source>
        <dbReference type="EMBL" id="RMZ67898.1"/>
    </source>
</evidence>
<dbReference type="InterPro" id="IPR002328">
    <property type="entry name" value="ADH_Zn_CS"/>
</dbReference>
<dbReference type="SUPFAM" id="SSF53474">
    <property type="entry name" value="alpha/beta-Hydrolases"/>
    <property type="match status" value="1"/>
</dbReference>
<comment type="similarity">
    <text evidence="4 15">Belongs to the zinc-containing alcohol dehydrogenase family.</text>
</comment>
<dbReference type="Pfam" id="PF00107">
    <property type="entry name" value="ADH_zinc_N"/>
    <property type="match status" value="1"/>
</dbReference>
<keyword evidence="12" id="KW-0576">Peroxisome</keyword>
<accession>A0A3M7M0C7</accession>
<feature type="domain" description="Enoyl reductase (ER)" evidence="17">
    <location>
        <begin position="53"/>
        <end position="382"/>
    </location>
</feature>
<dbReference type="EMBL" id="KE747814">
    <property type="protein sequence ID" value="RMZ67898.1"/>
    <property type="molecule type" value="Genomic_DNA"/>
</dbReference>
<evidence type="ECO:0000256" key="10">
    <source>
        <dbReference type="ARBA" id="ARBA00023002"/>
    </source>
</evidence>
<dbReference type="InterPro" id="IPR036291">
    <property type="entry name" value="NAD(P)-bd_dom_sf"/>
</dbReference>
<reference evidence="18 19" key="1">
    <citation type="journal article" date="2014" name="PLoS ONE">
        <title>De novo Genome Assembly of the Fungal Plant Pathogen Pyrenophora semeniperda.</title>
        <authorList>
            <person name="Soliai M.M."/>
            <person name="Meyer S.E."/>
            <person name="Udall J.A."/>
            <person name="Elzinga D.E."/>
            <person name="Hermansen R.A."/>
            <person name="Bodily P.M."/>
            <person name="Hart A.A."/>
            <person name="Coleman C.E."/>
        </authorList>
    </citation>
    <scope>NUCLEOTIDE SEQUENCE [LARGE SCALE GENOMIC DNA]</scope>
    <source>
        <strain evidence="18 19">CCB06</strain>
        <tissue evidence="18">Mycelium</tissue>
    </source>
</reference>
<dbReference type="SUPFAM" id="SSF50129">
    <property type="entry name" value="GroES-like"/>
    <property type="match status" value="1"/>
</dbReference>
<evidence type="ECO:0000256" key="12">
    <source>
        <dbReference type="ARBA" id="ARBA00023140"/>
    </source>
</evidence>
<feature type="region of interest" description="Disordered" evidence="16">
    <location>
        <begin position="1"/>
        <end position="33"/>
    </location>
</feature>
<dbReference type="InterPro" id="IPR029058">
    <property type="entry name" value="AB_hydrolase_fold"/>
</dbReference>
<dbReference type="Gene3D" id="3.40.50.720">
    <property type="entry name" value="NAD(P)-binding Rossmann-like Domain"/>
    <property type="match status" value="1"/>
</dbReference>
<comment type="similarity">
    <text evidence="3">Belongs to the AB hydrolase superfamily. AKT2 hydrolase family.</text>
</comment>
<dbReference type="InterPro" id="IPR011032">
    <property type="entry name" value="GroES-like_sf"/>
</dbReference>
<evidence type="ECO:0000256" key="14">
    <source>
        <dbReference type="ARBA" id="ARBA00050997"/>
    </source>
</evidence>
<dbReference type="OrthoDB" id="1879366at2759"/>
<gene>
    <name evidence="18" type="ORF">GMOD_00003960</name>
</gene>
<dbReference type="Proteomes" id="UP000265663">
    <property type="component" value="Unassembled WGS sequence"/>
</dbReference>
<name>A0A3M7M0C7_9PLEO</name>
<dbReference type="Pfam" id="PF00561">
    <property type="entry name" value="Abhydrolase_1"/>
    <property type="match status" value="1"/>
</dbReference>
<evidence type="ECO:0000256" key="16">
    <source>
        <dbReference type="SAM" id="MobiDB-lite"/>
    </source>
</evidence>
<keyword evidence="11" id="KW-0843">Virulence</keyword>
<comment type="cofactor">
    <cofactor evidence="1 15">
        <name>Zn(2+)</name>
        <dbReference type="ChEBI" id="CHEBI:29105"/>
    </cofactor>
</comment>
<keyword evidence="10" id="KW-0560">Oxidoreductase</keyword>
<evidence type="ECO:0000256" key="1">
    <source>
        <dbReference type="ARBA" id="ARBA00001947"/>
    </source>
</evidence>
<dbReference type="GO" id="GO:0006066">
    <property type="term" value="P:alcohol metabolic process"/>
    <property type="evidence" value="ECO:0007669"/>
    <property type="project" value="UniProtKB-ARBA"/>
</dbReference>
<dbReference type="PROSITE" id="PS00059">
    <property type="entry name" value="ADH_ZINC"/>
    <property type="match status" value="1"/>
</dbReference>
<keyword evidence="9" id="KW-0521">NADP</keyword>
<comment type="subunit">
    <text evidence="5">Homodimer.</text>
</comment>
<comment type="catalytic activity">
    <reaction evidence="14">
        <text>a primary alcohol + NADP(+) = an aldehyde + NADPH + H(+)</text>
        <dbReference type="Rhea" id="RHEA:15937"/>
        <dbReference type="ChEBI" id="CHEBI:15378"/>
        <dbReference type="ChEBI" id="CHEBI:15734"/>
        <dbReference type="ChEBI" id="CHEBI:17478"/>
        <dbReference type="ChEBI" id="CHEBI:57783"/>
        <dbReference type="ChEBI" id="CHEBI:58349"/>
        <dbReference type="EC" id="1.1.1.2"/>
    </reaction>
    <physiologicalReaction direction="left-to-right" evidence="14">
        <dbReference type="Rhea" id="RHEA:15938"/>
    </physiologicalReaction>
    <physiologicalReaction direction="right-to-left" evidence="14">
        <dbReference type="Rhea" id="RHEA:15939"/>
    </physiologicalReaction>
</comment>
<dbReference type="InterPro" id="IPR047109">
    <property type="entry name" value="CAD-like"/>
</dbReference>
<sequence>MENYQDDERHSIHKSNSLNTNYYTTQQPNTHDKMATDTKFEGWLGKDKDSVEGKMEWGQFEPKKWTEDDVDIEISHCGICGSDLHMLSSGWGPTPYPCVVGHEIIGKAVKVGSNVKHVKPGDRVGVGAQARSCLQSDCPDCSNGIENHCHRGNIGTYGSVYPDDEGKSYGGYATHNRTNGHFVMNIPDGLDSADAAPMLCGGITVYSPLKRYGCGPGKTVGIVGVGGLGHFGVLFAKALGADKVVGISRKAEKRDDVLKLGADLYISTDEDKDWAKHNAQSLDLIICTVSSAKMPLDGYLGLLKTHGTFIQVGAPDGGELPPINAFTLLSGGLKVGGSGIGAPWEIKEMLQLAADKKIKPWVQKRPMKEANQVVQDMVAGKARYSITFKQCLQSYITVNKGVLGASRDTYQKLTEPDKSNNENCPYSPYPTYISGLVRPMNLHLASIENDNMPPTSTITVPHLGGITASYRLSEPYNSNLPTLVLVNSFTTSSVLYDDAFAATDLTSAMNLLAIELLGHGGTRAHKTENWTYWDTAIMNLQVMEKLGVDKAFVLGTSQGGWVTVRMALLAKDKIQGIIPLGTSLDFESERSRNLGCWHAVDGLAHRITGEFGTSVPDFTPSQEFADFLIDVGFGKACPEDLRTFWREEISKNYQGEEGRKRIRMAAINLRDRDGLHMRLSDVVCPVLWLHGTDDAVYSVANAKEEIEMFTNSPDARLEVIQGGQHFLSASNPKEVNEHVVAFVNKYNNNDNSKAGSVL</sequence>
<dbReference type="FunFam" id="3.40.50.720:FF:000158">
    <property type="entry name" value="Zinc-binding alcohol dehydrogenase"/>
    <property type="match status" value="1"/>
</dbReference>
<dbReference type="EC" id="1.1.1.2" evidence="13"/>
<keyword evidence="19" id="KW-1185">Reference proteome</keyword>
<evidence type="ECO:0000256" key="2">
    <source>
        <dbReference type="ARBA" id="ARBA00004275"/>
    </source>
</evidence>
<dbReference type="GO" id="GO:0008270">
    <property type="term" value="F:zinc ion binding"/>
    <property type="evidence" value="ECO:0007669"/>
    <property type="project" value="InterPro"/>
</dbReference>
<evidence type="ECO:0000256" key="7">
    <source>
        <dbReference type="ARBA" id="ARBA00022723"/>
    </source>
</evidence>
<dbReference type="InterPro" id="IPR020843">
    <property type="entry name" value="ER"/>
</dbReference>
<evidence type="ECO:0000259" key="17">
    <source>
        <dbReference type="SMART" id="SM00829"/>
    </source>
</evidence>
<evidence type="ECO:0000256" key="9">
    <source>
        <dbReference type="ARBA" id="ARBA00022857"/>
    </source>
</evidence>
<dbReference type="Pfam" id="PF08240">
    <property type="entry name" value="ADH_N"/>
    <property type="match status" value="1"/>
</dbReference>
<keyword evidence="7 15" id="KW-0479">Metal-binding</keyword>
<evidence type="ECO:0000256" key="4">
    <source>
        <dbReference type="ARBA" id="ARBA00008072"/>
    </source>
</evidence>
<organism evidence="18 19">
    <name type="scientific">Pyrenophora seminiperda CCB06</name>
    <dbReference type="NCBI Taxonomy" id="1302712"/>
    <lineage>
        <taxon>Eukaryota</taxon>
        <taxon>Fungi</taxon>
        <taxon>Dikarya</taxon>
        <taxon>Ascomycota</taxon>
        <taxon>Pezizomycotina</taxon>
        <taxon>Dothideomycetes</taxon>
        <taxon>Pleosporomycetidae</taxon>
        <taxon>Pleosporales</taxon>
        <taxon>Pleosporineae</taxon>
        <taxon>Pleosporaceae</taxon>
        <taxon>Pyrenophora</taxon>
    </lineage>
</organism>
<evidence type="ECO:0000256" key="6">
    <source>
        <dbReference type="ARBA" id="ARBA00022553"/>
    </source>
</evidence>
<evidence type="ECO:0000256" key="11">
    <source>
        <dbReference type="ARBA" id="ARBA00023026"/>
    </source>
</evidence>
<comment type="subcellular location">
    <subcellularLocation>
        <location evidence="2">Peroxisome</location>
    </subcellularLocation>
</comment>
<dbReference type="SMART" id="SM00829">
    <property type="entry name" value="PKS_ER"/>
    <property type="match status" value="1"/>
</dbReference>
<feature type="compositionally biased region" description="Basic and acidic residues" evidence="16">
    <location>
        <begin position="1"/>
        <end position="10"/>
    </location>
</feature>
<keyword evidence="6" id="KW-0597">Phosphoprotein</keyword>
<dbReference type="InterPro" id="IPR000073">
    <property type="entry name" value="AB_hydrolase_1"/>
</dbReference>
<dbReference type="InterPro" id="IPR013149">
    <property type="entry name" value="ADH-like_C"/>
</dbReference>
<evidence type="ECO:0000256" key="8">
    <source>
        <dbReference type="ARBA" id="ARBA00022833"/>
    </source>
</evidence>
<keyword evidence="8 15" id="KW-0862">Zinc</keyword>
<dbReference type="GO" id="GO:0008106">
    <property type="term" value="F:alcohol dehydrogenase (NADP+) activity"/>
    <property type="evidence" value="ECO:0007669"/>
    <property type="project" value="UniProtKB-EC"/>
</dbReference>
<dbReference type="PANTHER" id="PTHR42683">
    <property type="entry name" value="ALDEHYDE REDUCTASE"/>
    <property type="match status" value="1"/>
</dbReference>
<evidence type="ECO:0000256" key="15">
    <source>
        <dbReference type="RuleBase" id="RU361277"/>
    </source>
</evidence>
<evidence type="ECO:0000313" key="19">
    <source>
        <dbReference type="Proteomes" id="UP000265663"/>
    </source>
</evidence>
<dbReference type="Gene3D" id="3.90.180.10">
    <property type="entry name" value="Medium-chain alcohol dehydrogenases, catalytic domain"/>
    <property type="match status" value="1"/>
</dbReference>
<dbReference type="Gene3D" id="3.40.50.1820">
    <property type="entry name" value="alpha/beta hydrolase"/>
    <property type="match status" value="1"/>
</dbReference>
<dbReference type="CDD" id="cd05283">
    <property type="entry name" value="CAD1"/>
    <property type="match status" value="1"/>
</dbReference>
<dbReference type="AlphaFoldDB" id="A0A3M7M0C7"/>
<evidence type="ECO:0000256" key="5">
    <source>
        <dbReference type="ARBA" id="ARBA00011738"/>
    </source>
</evidence>
<proteinExistence type="inferred from homology"/>
<feature type="compositionally biased region" description="Low complexity" evidence="16">
    <location>
        <begin position="19"/>
        <end position="29"/>
    </location>
</feature>
<dbReference type="SUPFAM" id="SSF51735">
    <property type="entry name" value="NAD(P)-binding Rossmann-fold domains"/>
    <property type="match status" value="1"/>
</dbReference>
<evidence type="ECO:0000256" key="3">
    <source>
        <dbReference type="ARBA" id="ARBA00005668"/>
    </source>
</evidence>
<dbReference type="InterPro" id="IPR013154">
    <property type="entry name" value="ADH-like_N"/>
</dbReference>
<dbReference type="GO" id="GO:0005777">
    <property type="term" value="C:peroxisome"/>
    <property type="evidence" value="ECO:0007669"/>
    <property type="project" value="UniProtKB-SubCell"/>
</dbReference>
<evidence type="ECO:0000256" key="13">
    <source>
        <dbReference type="ARBA" id="ARBA00024074"/>
    </source>
</evidence>
<protein>
    <recommendedName>
        <fullName evidence="13">alcohol dehydrogenase (NADP(+))</fullName>
        <ecNumber evidence="13">1.1.1.2</ecNumber>
    </recommendedName>
</protein>